<evidence type="ECO:0000256" key="1">
    <source>
        <dbReference type="SAM" id="Phobius"/>
    </source>
</evidence>
<name>A0A0S8FN70_UNCW3</name>
<evidence type="ECO:0000313" key="3">
    <source>
        <dbReference type="EMBL" id="KPK62192.1"/>
    </source>
</evidence>
<evidence type="ECO:0000313" key="4">
    <source>
        <dbReference type="Proteomes" id="UP000051373"/>
    </source>
</evidence>
<keyword evidence="1" id="KW-0812">Transmembrane</keyword>
<evidence type="ECO:0000256" key="2">
    <source>
        <dbReference type="SAM" id="SignalP"/>
    </source>
</evidence>
<feature type="transmembrane region" description="Helical" evidence="1">
    <location>
        <begin position="126"/>
        <end position="148"/>
    </location>
</feature>
<accession>A0A0S8FN70</accession>
<keyword evidence="2" id="KW-0732">Signal</keyword>
<sequence>MIRPLKIGWLMCCFSAALLSLNPLFIEKASACGPCTDPHTGSWSGIGNGWCGRCGDRTYTFSSGSCANTDTSECTDYNKAATYTVPYDSEPVGSVAFAACVVALIAGGAAGLAALIAAFPVCASACAATVGVACVWCLIGAGAISAAVGCAFAECIEWCTSGTPYYSGSVASCS</sequence>
<organism evidence="3 4">
    <name type="scientific">candidate division WOR_3 bacterium SM23_42</name>
    <dbReference type="NCBI Taxonomy" id="1703779"/>
    <lineage>
        <taxon>Bacteria</taxon>
        <taxon>Bacteria division WOR-3</taxon>
    </lineage>
</organism>
<dbReference type="EMBL" id="LJUJ01000049">
    <property type="protein sequence ID" value="KPK62192.1"/>
    <property type="molecule type" value="Genomic_DNA"/>
</dbReference>
<dbReference type="STRING" id="1703779.AMJ83_11490"/>
<proteinExistence type="predicted"/>
<dbReference type="Proteomes" id="UP000051373">
    <property type="component" value="Unassembled WGS sequence"/>
</dbReference>
<dbReference type="AlphaFoldDB" id="A0A0S8FN70"/>
<comment type="caution">
    <text evidence="3">The sequence shown here is derived from an EMBL/GenBank/DDBJ whole genome shotgun (WGS) entry which is preliminary data.</text>
</comment>
<reference evidence="3 4" key="1">
    <citation type="journal article" date="2015" name="Microbiome">
        <title>Genomic resolution of linkages in carbon, nitrogen, and sulfur cycling among widespread estuary sediment bacteria.</title>
        <authorList>
            <person name="Baker B.J."/>
            <person name="Lazar C.S."/>
            <person name="Teske A.P."/>
            <person name="Dick G.J."/>
        </authorList>
    </citation>
    <scope>NUCLEOTIDE SEQUENCE [LARGE SCALE GENOMIC DNA]</scope>
    <source>
        <strain evidence="3">SM23_42</strain>
    </source>
</reference>
<gene>
    <name evidence="3" type="ORF">AMJ83_11490</name>
</gene>
<keyword evidence="1" id="KW-1133">Transmembrane helix</keyword>
<keyword evidence="1" id="KW-0472">Membrane</keyword>
<protein>
    <submittedName>
        <fullName evidence="3">Uncharacterized protein</fullName>
    </submittedName>
</protein>
<feature type="chain" id="PRO_5006646303" evidence="2">
    <location>
        <begin position="32"/>
        <end position="174"/>
    </location>
</feature>
<feature type="signal peptide" evidence="2">
    <location>
        <begin position="1"/>
        <end position="31"/>
    </location>
</feature>
<feature type="transmembrane region" description="Helical" evidence="1">
    <location>
        <begin position="95"/>
        <end position="119"/>
    </location>
</feature>